<evidence type="ECO:0000256" key="9">
    <source>
        <dbReference type="ARBA" id="ARBA00023016"/>
    </source>
</evidence>
<evidence type="ECO:0000256" key="8">
    <source>
        <dbReference type="ARBA" id="ARBA00022840"/>
    </source>
</evidence>
<evidence type="ECO:0000256" key="6">
    <source>
        <dbReference type="ARBA" id="ARBA00022777"/>
    </source>
</evidence>
<feature type="compositionally biased region" description="Acidic residues" evidence="12">
    <location>
        <begin position="479"/>
        <end position="495"/>
    </location>
</feature>
<name>A0A498INI1_MALDO</name>
<evidence type="ECO:0000259" key="13">
    <source>
        <dbReference type="PROSITE" id="PS50146"/>
    </source>
</evidence>
<dbReference type="InterPro" id="IPR001206">
    <property type="entry name" value="Diacylglycerol_kinase_cat_dom"/>
</dbReference>
<dbReference type="AlphaFoldDB" id="A0A498INI1"/>
<accession>A0A498INI1</accession>
<dbReference type="EC" id="2.7.1.107" evidence="11"/>
<keyword evidence="7" id="KW-0611">Plant defense</keyword>
<dbReference type="SMART" id="SM00046">
    <property type="entry name" value="DAGKc"/>
    <property type="match status" value="1"/>
</dbReference>
<dbReference type="GO" id="GO:0007200">
    <property type="term" value="P:phospholipase C-activating G protein-coupled receptor signaling pathway"/>
    <property type="evidence" value="ECO:0007669"/>
    <property type="project" value="InterPro"/>
</dbReference>
<reference evidence="14 15" key="1">
    <citation type="submission" date="2018-10" db="EMBL/GenBank/DDBJ databases">
        <title>A high-quality apple genome assembly.</title>
        <authorList>
            <person name="Hu J."/>
        </authorList>
    </citation>
    <scope>NUCLEOTIDE SEQUENCE [LARGE SCALE GENOMIC DNA]</scope>
    <source>
        <strain evidence="15">cv. HFTH1</strain>
        <tissue evidence="14">Young leaf</tissue>
    </source>
</reference>
<dbReference type="GO" id="GO:0006952">
    <property type="term" value="P:defense response"/>
    <property type="evidence" value="ECO:0007669"/>
    <property type="project" value="UniProtKB-KW"/>
</dbReference>
<protein>
    <recommendedName>
        <fullName evidence="11">Diacylglycerol kinase</fullName>
        <shortName evidence="11">DAG kinase</shortName>
        <ecNumber evidence="11">2.7.1.107</ecNumber>
    </recommendedName>
</protein>
<dbReference type="InterPro" id="IPR000756">
    <property type="entry name" value="Diacylglycerol_kin_accessory"/>
</dbReference>
<sequence>MEFLNRVSGSSRNRLASHIHSFLAKSWDMMMGNTKTEDKLRDFYIPNYILVSGADMPKVRIVPSCPVIVFVNAKSGGQLGGELLLTYRSLLNENQVIDLGEKAPDKVLHKLYVTLETLKSGGDVLAAEIEKRLRIIVAGGDGTAGWLLSVVSDLKLPSPPPIAPVPLGTGNNLHFAFGWGKKNPGTDRQSVQYFLNQVKIAKEMQIDSWHIIMRMKSPTDDSCDPIAPLELPHSLHAFHRVSQNDTLNMEGYQTFRGGFWNYFSMGMDAQISYDFQAQRKLHAEKFRNQLVNQGTYLKLGCTQGWFCASLSHPASRNVAQQIKLRIMKRQGQWEDVLIPRSIRSIVCLNLPSFSGGLDPWGKPNRKKMQYRDLTPPYVDDGLIEIVGFRDAWHGLVLLTSKGHGTRIAQANRVRFEFCKGAADHTFMRIDGEPWKQPLPADDDTVVVEISHFGQVSMLATPLNRSQSIHEPLSPAGSHDEDDDSIDEEYADAEEMEERRKFGASETFKFPDGADIA</sequence>
<keyword evidence="5 11" id="KW-0547">Nucleotide-binding</keyword>
<dbReference type="SMART" id="SM00045">
    <property type="entry name" value="DAGKa"/>
    <property type="match status" value="1"/>
</dbReference>
<dbReference type="EMBL" id="RDQH01000337">
    <property type="protein sequence ID" value="RXH83041.1"/>
    <property type="molecule type" value="Genomic_DNA"/>
</dbReference>
<dbReference type="Pfam" id="PF00609">
    <property type="entry name" value="DAGK_acc"/>
    <property type="match status" value="1"/>
</dbReference>
<evidence type="ECO:0000256" key="3">
    <source>
        <dbReference type="ARBA" id="ARBA00011245"/>
    </source>
</evidence>
<comment type="function">
    <text evidence="10">Phosphorylates the second messenger diacylglycerol (DAG) to generate phosphatidic acid (PA), another important signaling molecule. PA is required for plant development and responses to abiotic stress and pathogen attack. May be involved in the accumulation of PA during cold stress.</text>
</comment>
<comment type="subunit">
    <text evidence="3">Monomer.</text>
</comment>
<comment type="similarity">
    <text evidence="2 11">Belongs to the eukaryotic diacylglycerol kinase family.</text>
</comment>
<dbReference type="STRING" id="3750.A0A498INI1"/>
<dbReference type="Pfam" id="PF00781">
    <property type="entry name" value="DAGK_cat"/>
    <property type="match status" value="1"/>
</dbReference>
<evidence type="ECO:0000256" key="4">
    <source>
        <dbReference type="ARBA" id="ARBA00022679"/>
    </source>
</evidence>
<dbReference type="GO" id="GO:0005524">
    <property type="term" value="F:ATP binding"/>
    <property type="evidence" value="ECO:0007669"/>
    <property type="project" value="UniProtKB-KW"/>
</dbReference>
<keyword evidence="4 11" id="KW-0808">Transferase</keyword>
<dbReference type="FunFam" id="2.60.200.40:FF:000007">
    <property type="entry name" value="diacylglycerol kinase"/>
    <property type="match status" value="1"/>
</dbReference>
<evidence type="ECO:0000256" key="7">
    <source>
        <dbReference type="ARBA" id="ARBA00022821"/>
    </source>
</evidence>
<dbReference type="InterPro" id="IPR017438">
    <property type="entry name" value="ATP-NAD_kinase_N"/>
</dbReference>
<dbReference type="PANTHER" id="PTHR11255:SF29">
    <property type="entry name" value="DIACYLGLYCEROL KINASE"/>
    <property type="match status" value="1"/>
</dbReference>
<dbReference type="PROSITE" id="PS50146">
    <property type="entry name" value="DAGK"/>
    <property type="match status" value="1"/>
</dbReference>
<evidence type="ECO:0000256" key="1">
    <source>
        <dbReference type="ARBA" id="ARBA00001383"/>
    </source>
</evidence>
<dbReference type="SUPFAM" id="SSF111331">
    <property type="entry name" value="NAD kinase/diacylglycerol kinase-like"/>
    <property type="match status" value="1"/>
</dbReference>
<keyword evidence="8 11" id="KW-0067">ATP-binding</keyword>
<dbReference type="Gene3D" id="2.60.200.40">
    <property type="match status" value="1"/>
</dbReference>
<gene>
    <name evidence="14" type="ORF">DVH24_003539</name>
</gene>
<dbReference type="InterPro" id="IPR037607">
    <property type="entry name" value="DGK"/>
</dbReference>
<dbReference type="Gene3D" id="3.40.50.10330">
    <property type="entry name" value="Probable inorganic polyphosphate/atp-NAD kinase, domain 1"/>
    <property type="match status" value="1"/>
</dbReference>
<evidence type="ECO:0000256" key="5">
    <source>
        <dbReference type="ARBA" id="ARBA00022741"/>
    </source>
</evidence>
<feature type="domain" description="DAGKc" evidence="13">
    <location>
        <begin position="62"/>
        <end position="215"/>
    </location>
</feature>
<comment type="catalytic activity">
    <reaction evidence="1 11">
        <text>a 1,2-diacyl-sn-glycerol + ATP = a 1,2-diacyl-sn-glycero-3-phosphate + ADP + H(+)</text>
        <dbReference type="Rhea" id="RHEA:10272"/>
        <dbReference type="ChEBI" id="CHEBI:15378"/>
        <dbReference type="ChEBI" id="CHEBI:17815"/>
        <dbReference type="ChEBI" id="CHEBI:30616"/>
        <dbReference type="ChEBI" id="CHEBI:58608"/>
        <dbReference type="ChEBI" id="CHEBI:456216"/>
        <dbReference type="EC" id="2.7.1.107"/>
    </reaction>
</comment>
<evidence type="ECO:0000313" key="15">
    <source>
        <dbReference type="Proteomes" id="UP000290289"/>
    </source>
</evidence>
<keyword evidence="9" id="KW-0346">Stress response</keyword>
<evidence type="ECO:0000313" key="14">
    <source>
        <dbReference type="EMBL" id="RXH83041.1"/>
    </source>
</evidence>
<proteinExistence type="inferred from homology"/>
<keyword evidence="6 11" id="KW-0418">Kinase</keyword>
<dbReference type="GO" id="GO:0016020">
    <property type="term" value="C:membrane"/>
    <property type="evidence" value="ECO:0007669"/>
    <property type="project" value="TreeGrafter"/>
</dbReference>
<keyword evidence="15" id="KW-1185">Reference proteome</keyword>
<evidence type="ECO:0000256" key="10">
    <source>
        <dbReference type="ARBA" id="ARBA00060336"/>
    </source>
</evidence>
<organism evidence="14 15">
    <name type="scientific">Malus domestica</name>
    <name type="common">Apple</name>
    <name type="synonym">Pyrus malus</name>
    <dbReference type="NCBI Taxonomy" id="3750"/>
    <lineage>
        <taxon>Eukaryota</taxon>
        <taxon>Viridiplantae</taxon>
        <taxon>Streptophyta</taxon>
        <taxon>Embryophyta</taxon>
        <taxon>Tracheophyta</taxon>
        <taxon>Spermatophyta</taxon>
        <taxon>Magnoliopsida</taxon>
        <taxon>eudicotyledons</taxon>
        <taxon>Gunneridae</taxon>
        <taxon>Pentapetalae</taxon>
        <taxon>rosids</taxon>
        <taxon>fabids</taxon>
        <taxon>Rosales</taxon>
        <taxon>Rosaceae</taxon>
        <taxon>Amygdaloideae</taxon>
        <taxon>Maleae</taxon>
        <taxon>Malus</taxon>
    </lineage>
</organism>
<dbReference type="FunFam" id="3.40.50.10330:FF:000016">
    <property type="entry name" value="Diacylglycerol kinase"/>
    <property type="match status" value="1"/>
</dbReference>
<comment type="caution">
    <text evidence="14">The sequence shown here is derived from an EMBL/GenBank/DDBJ whole genome shotgun (WGS) entry which is preliminary data.</text>
</comment>
<dbReference type="Proteomes" id="UP000290289">
    <property type="component" value="Chromosome 11"/>
</dbReference>
<evidence type="ECO:0000256" key="2">
    <source>
        <dbReference type="ARBA" id="ARBA00009280"/>
    </source>
</evidence>
<feature type="region of interest" description="Disordered" evidence="12">
    <location>
        <begin position="467"/>
        <end position="516"/>
    </location>
</feature>
<evidence type="ECO:0000256" key="11">
    <source>
        <dbReference type="RuleBase" id="RU361128"/>
    </source>
</evidence>
<dbReference type="GO" id="GO:0004143">
    <property type="term" value="F:ATP-dependent diacylglycerol kinase activity"/>
    <property type="evidence" value="ECO:0007669"/>
    <property type="project" value="UniProtKB-EC"/>
</dbReference>
<dbReference type="PANTHER" id="PTHR11255">
    <property type="entry name" value="DIACYLGLYCEROL KINASE"/>
    <property type="match status" value="1"/>
</dbReference>
<dbReference type="InterPro" id="IPR016064">
    <property type="entry name" value="NAD/diacylglycerol_kinase_sf"/>
</dbReference>
<evidence type="ECO:0000256" key="12">
    <source>
        <dbReference type="SAM" id="MobiDB-lite"/>
    </source>
</evidence>